<keyword evidence="4" id="KW-0472">Membrane</keyword>
<feature type="domain" description="HTH araC/xylS-type" evidence="5">
    <location>
        <begin position="275"/>
        <end position="383"/>
    </location>
</feature>
<dbReference type="SMART" id="SM00342">
    <property type="entry name" value="HTH_ARAC"/>
    <property type="match status" value="1"/>
</dbReference>
<dbReference type="KEGG" id="maga:Mag101_05420"/>
<dbReference type="PANTHER" id="PTHR43280:SF29">
    <property type="entry name" value="ARAC-FAMILY TRANSCRIPTIONAL REGULATOR"/>
    <property type="match status" value="1"/>
</dbReference>
<dbReference type="InterPro" id="IPR009057">
    <property type="entry name" value="Homeodomain-like_sf"/>
</dbReference>
<evidence type="ECO:0000256" key="1">
    <source>
        <dbReference type="ARBA" id="ARBA00023015"/>
    </source>
</evidence>
<dbReference type="InterPro" id="IPR020449">
    <property type="entry name" value="Tscrpt_reg_AraC-type_HTH"/>
</dbReference>
<keyword evidence="3" id="KW-0804">Transcription</keyword>
<feature type="transmembrane region" description="Helical" evidence="4">
    <location>
        <begin position="39"/>
        <end position="61"/>
    </location>
</feature>
<dbReference type="OrthoDB" id="6866685at2"/>
<dbReference type="GO" id="GO:0043565">
    <property type="term" value="F:sequence-specific DNA binding"/>
    <property type="evidence" value="ECO:0007669"/>
    <property type="project" value="InterPro"/>
</dbReference>
<keyword evidence="1" id="KW-0805">Transcription regulation</keyword>
<evidence type="ECO:0000259" key="5">
    <source>
        <dbReference type="PROSITE" id="PS01124"/>
    </source>
</evidence>
<evidence type="ECO:0000313" key="6">
    <source>
        <dbReference type="EMBL" id="AQQ69399.1"/>
    </source>
</evidence>
<evidence type="ECO:0000256" key="4">
    <source>
        <dbReference type="SAM" id="Phobius"/>
    </source>
</evidence>
<evidence type="ECO:0000256" key="3">
    <source>
        <dbReference type="ARBA" id="ARBA00023163"/>
    </source>
</evidence>
<dbReference type="SUPFAM" id="SSF46689">
    <property type="entry name" value="Homeodomain-like"/>
    <property type="match status" value="1"/>
</dbReference>
<name>A0A1Q2M9R8_9GAMM</name>
<dbReference type="AlphaFoldDB" id="A0A1Q2M9R8"/>
<dbReference type="Gene3D" id="1.10.10.60">
    <property type="entry name" value="Homeodomain-like"/>
    <property type="match status" value="1"/>
</dbReference>
<keyword evidence="4" id="KW-1133">Transmembrane helix</keyword>
<protein>
    <submittedName>
        <fullName evidence="6">AraC family transcriptional regulator</fullName>
    </submittedName>
</protein>
<organism evidence="6 7">
    <name type="scientific">Microbulbifer agarilyticus</name>
    <dbReference type="NCBI Taxonomy" id="260552"/>
    <lineage>
        <taxon>Bacteria</taxon>
        <taxon>Pseudomonadati</taxon>
        <taxon>Pseudomonadota</taxon>
        <taxon>Gammaproteobacteria</taxon>
        <taxon>Cellvibrionales</taxon>
        <taxon>Microbulbiferaceae</taxon>
        <taxon>Microbulbifer</taxon>
    </lineage>
</organism>
<dbReference type="STRING" id="260552.Mag101_05420"/>
<sequence>MNLVLFNFHDVVLLMTAMQCLFFAVLLLATNVSKQASTYFLAAFLFSHAFIPLHELVLWGAEFKFTVRELLPQIYFLGGFAYYLDGMLLFFCVKSLIFRDFSLRTRDAVHLLPFVLALLYMSAVFFRLPLEQRLDLINSEDLVYGWHYVLVEFLCKSLRVAYCVWSLLLLVQYTQRLKSTHSNVEKVDVTWIRTLVFGFLVVMVMEAVLGIAKMFSLYQPYDLIVFEKIGLTGYYTLFVLVNLLVFTGVRYFANFESVREPEKPRKPAAEQVCNPALAEEIDNKMHAEKLYLHPDVTIDLLAEGLEIPPRDLSMIINRHFEVNFYEFINRYRIEEAMRLLRSADGQGKTITDIYLEVGFNSKSVFNTFFKKAAGMTPSQYRSAKTAPQPA</sequence>
<dbReference type="GO" id="GO:0003700">
    <property type="term" value="F:DNA-binding transcription factor activity"/>
    <property type="evidence" value="ECO:0007669"/>
    <property type="project" value="InterPro"/>
</dbReference>
<feature type="transmembrane region" description="Helical" evidence="4">
    <location>
        <begin position="73"/>
        <end position="97"/>
    </location>
</feature>
<proteinExistence type="predicted"/>
<accession>A0A1Q2M9R8</accession>
<dbReference type="EMBL" id="CP019650">
    <property type="protein sequence ID" value="AQQ69399.1"/>
    <property type="molecule type" value="Genomic_DNA"/>
</dbReference>
<dbReference type="InterPro" id="IPR018060">
    <property type="entry name" value="HTH_AraC"/>
</dbReference>
<feature type="transmembrane region" description="Helical" evidence="4">
    <location>
        <begin position="12"/>
        <end position="32"/>
    </location>
</feature>
<feature type="transmembrane region" description="Helical" evidence="4">
    <location>
        <begin position="109"/>
        <end position="128"/>
    </location>
</feature>
<dbReference type="PANTHER" id="PTHR43280">
    <property type="entry name" value="ARAC-FAMILY TRANSCRIPTIONAL REGULATOR"/>
    <property type="match status" value="1"/>
</dbReference>
<keyword evidence="7" id="KW-1185">Reference proteome</keyword>
<keyword evidence="2" id="KW-0238">DNA-binding</keyword>
<dbReference type="PROSITE" id="PS01124">
    <property type="entry name" value="HTH_ARAC_FAMILY_2"/>
    <property type="match status" value="1"/>
</dbReference>
<dbReference type="Proteomes" id="UP000188219">
    <property type="component" value="Chromosome"/>
</dbReference>
<evidence type="ECO:0000256" key="2">
    <source>
        <dbReference type="ARBA" id="ARBA00023125"/>
    </source>
</evidence>
<keyword evidence="4" id="KW-0812">Transmembrane</keyword>
<evidence type="ECO:0000313" key="7">
    <source>
        <dbReference type="Proteomes" id="UP000188219"/>
    </source>
</evidence>
<feature type="transmembrane region" description="Helical" evidence="4">
    <location>
        <begin position="232"/>
        <end position="253"/>
    </location>
</feature>
<dbReference type="Pfam" id="PF12833">
    <property type="entry name" value="HTH_18"/>
    <property type="match status" value="1"/>
</dbReference>
<reference evidence="6" key="1">
    <citation type="submission" date="2017-02" db="EMBL/GenBank/DDBJ databases">
        <title>Genome of Microbulbifer agarilyticus GP101.</title>
        <authorList>
            <person name="Jung J."/>
            <person name="Bae S.S."/>
            <person name="Baek K."/>
        </authorList>
    </citation>
    <scope>NUCLEOTIDE SEQUENCE [LARGE SCALE GENOMIC DNA]</scope>
    <source>
        <strain evidence="6">GP101</strain>
    </source>
</reference>
<feature type="transmembrane region" description="Helical" evidence="4">
    <location>
        <begin position="191"/>
        <end position="212"/>
    </location>
</feature>
<gene>
    <name evidence="6" type="ORF">Mag101_05420</name>
</gene>
<dbReference type="PRINTS" id="PR00032">
    <property type="entry name" value="HTHARAC"/>
</dbReference>
<feature type="transmembrane region" description="Helical" evidence="4">
    <location>
        <begin position="148"/>
        <end position="171"/>
    </location>
</feature>